<accession>A0A031FT94</accession>
<dbReference type="PANTHER" id="PTHR37309">
    <property type="entry name" value="SLR0284 PROTEIN"/>
    <property type="match status" value="1"/>
</dbReference>
<feature type="transmembrane region" description="Helical" evidence="1">
    <location>
        <begin position="103"/>
        <end position="124"/>
    </location>
</feature>
<keyword evidence="3" id="KW-1185">Reference proteome</keyword>
<feature type="transmembrane region" description="Helical" evidence="1">
    <location>
        <begin position="67"/>
        <end position="91"/>
    </location>
</feature>
<keyword evidence="1" id="KW-1133">Transmembrane helix</keyword>
<dbReference type="GeneID" id="91433154"/>
<evidence type="ECO:0000256" key="1">
    <source>
        <dbReference type="SAM" id="Phobius"/>
    </source>
</evidence>
<organism evidence="2 3">
    <name type="scientific">Microbacterium oleivorans</name>
    <dbReference type="NCBI Taxonomy" id="273677"/>
    <lineage>
        <taxon>Bacteria</taxon>
        <taxon>Bacillati</taxon>
        <taxon>Actinomycetota</taxon>
        <taxon>Actinomycetes</taxon>
        <taxon>Micrococcales</taxon>
        <taxon>Microbacteriaceae</taxon>
        <taxon>Microbacterium</taxon>
    </lineage>
</organism>
<keyword evidence="1" id="KW-0812">Transmembrane</keyword>
<name>A0A031FT94_9MICO</name>
<evidence type="ECO:0000313" key="3">
    <source>
        <dbReference type="Proteomes" id="UP000024001"/>
    </source>
</evidence>
<dbReference type="Proteomes" id="UP000024001">
    <property type="component" value="Unassembled WGS sequence"/>
</dbReference>
<keyword evidence="1" id="KW-0472">Membrane</keyword>
<dbReference type="AlphaFoldDB" id="A0A031FT94"/>
<reference evidence="2 3" key="1">
    <citation type="submission" date="2014-03" db="EMBL/GenBank/DDBJ databases">
        <title>Draft Genome Sequences of 13 Willow Endophytes.</title>
        <authorList>
            <person name="Gan H.Y."/>
            <person name="Gan H.M."/>
            <person name="Savka M.A."/>
            <person name="Hudson A.O."/>
        </authorList>
    </citation>
    <scope>NUCLEOTIDE SEQUENCE [LARGE SCALE GENOMIC DNA]</scope>
    <source>
        <strain evidence="2 3">RIT293</strain>
    </source>
</reference>
<dbReference type="InterPro" id="IPR007165">
    <property type="entry name" value="Phage_holin_4_2"/>
</dbReference>
<dbReference type="RefSeq" id="WP_036311463.1">
    <property type="nucleotide sequence ID" value="NZ_CP031421.1"/>
</dbReference>
<feature type="transmembrane region" description="Helical" evidence="1">
    <location>
        <begin position="7"/>
        <end position="25"/>
    </location>
</feature>
<comment type="caution">
    <text evidence="2">The sequence shown here is derived from an EMBL/GenBank/DDBJ whole genome shotgun (WGS) entry which is preliminary data.</text>
</comment>
<feature type="transmembrane region" description="Helical" evidence="1">
    <location>
        <begin position="37"/>
        <end position="60"/>
    </location>
</feature>
<proteinExistence type="predicted"/>
<dbReference type="KEGG" id="moo:BWL13_02803"/>
<dbReference type="PATRIC" id="fig|273677.3.peg.1778"/>
<dbReference type="eggNOG" id="COG1950">
    <property type="taxonomic scope" value="Bacteria"/>
</dbReference>
<evidence type="ECO:0000313" key="2">
    <source>
        <dbReference type="EMBL" id="EZP27803.1"/>
    </source>
</evidence>
<sequence>MRFFIRVVINAFAIWVVTLIEPLRVDVTPFAPGETLQLVLSLLAVAAVFAIVNTVIGTILKIVAFPLYILTLGLISLVINGFLFWLTGWFTAWWGWGLTVESFWLGVVAALIISIINFVFGIILRPQTKA</sequence>
<gene>
    <name evidence="2" type="ORF">BW34_01795</name>
</gene>
<dbReference type="PANTHER" id="PTHR37309:SF1">
    <property type="entry name" value="SLR0284 PROTEIN"/>
    <property type="match status" value="1"/>
</dbReference>
<protein>
    <submittedName>
        <fullName evidence="2">Membrane protein</fullName>
    </submittedName>
</protein>
<dbReference type="EMBL" id="JFYO01000005">
    <property type="protein sequence ID" value="EZP27803.1"/>
    <property type="molecule type" value="Genomic_DNA"/>
</dbReference>
<dbReference type="Pfam" id="PF04020">
    <property type="entry name" value="Phage_holin_4_2"/>
    <property type="match status" value="1"/>
</dbReference>
<dbReference type="OrthoDB" id="9810847at2"/>